<evidence type="ECO:0000256" key="14">
    <source>
        <dbReference type="ARBA" id="ARBA00023170"/>
    </source>
</evidence>
<dbReference type="SUPFAM" id="SSF57716">
    <property type="entry name" value="Glucocorticoid receptor-like (DNA-binding domain)"/>
    <property type="match status" value="1"/>
</dbReference>
<evidence type="ECO:0000256" key="7">
    <source>
        <dbReference type="ARBA" id="ARBA00022771"/>
    </source>
</evidence>
<evidence type="ECO:0000256" key="15">
    <source>
        <dbReference type="PROSITE-ProRule" id="PRU00094"/>
    </source>
</evidence>
<accession>A0A2J5HDU3</accession>
<gene>
    <name evidence="19" type="ORF">BDW42DRAFT_189571</name>
</gene>
<feature type="domain" description="GATA-type" evidence="18">
    <location>
        <begin position="751"/>
        <end position="794"/>
    </location>
</feature>
<dbReference type="Gene3D" id="3.30.450.20">
    <property type="entry name" value="PAS domain"/>
    <property type="match status" value="3"/>
</dbReference>
<evidence type="ECO:0008006" key="21">
    <source>
        <dbReference type="Google" id="ProtNLM"/>
    </source>
</evidence>
<evidence type="ECO:0000259" key="18">
    <source>
        <dbReference type="PROSITE" id="PS50114"/>
    </source>
</evidence>
<dbReference type="OrthoDB" id="447251at2759"/>
<keyword evidence="3" id="KW-0285">Flavoprotein</keyword>
<sequence>MAHHGMEGFEDGLDPNFYSAPISDPPSSDHHVSLAPPYAGPENYVFQFARTDLLTTASMYNPLQSTGTSAYEPGFGGRLLTTTLAGQDTSGPMTVDASHAFTNTYTSWQMQPGWMPSDLYWAPQHWENVPYPMPQGLTPGPPLLPQSTASQQEATRSGPSRPPASRAAGAATSHRLIRPKRASPVKGSLPSRAKPTASETATPYTNIYSHTGFDIMGVLAEVVSRPDPKVDIGAVDLSCAFVLCDILAEDHPIVYVSEAFERLTGYTTAEIVGQNCRFLQGPDGVVRRGMVRKFVDPYTAFQLRTTIDERTEIQASIINYRKGGQPFMNLITMIPICLNSPDYRFYVGFQVDLVEKPDAVTRRNPNGTYMINYQRNQLPTYVVPPAALYQVHPDLMTQFGPEQVSTILRSLDTPGPDYRGYLDRVLVENADDVIHVLSFESELLYLSPSCRRCLVYEPVELVGKTLSMLCHPSDIGPVSRELWGRTTTDPVSVAYRIRKKDCGYVWFESRGSWHIGQGRRQFMVLVGRVRPVYHLEQVAKLGVGALAETDIWAKLSASGIILFVSSKVRPVLGRVPDDLVGKNLPDLVDAPEDVRRALDACCGGRQVRMGHRIRHQKGHLLAAQTTLFPGDVPLGGRPSFLVAQIRFPTSAAGDPTTTTTTTTTQGDTALEVFHPNPQQCPPDKQHMALIRGQPPQALFSELNQTRGSHWQFELRALAQQNQTLSEEVHRLLARRKKRKRQQSTVPVQKCCTACRTRRTPEWRRGPSGNRDLCNSCGLRWAKQGQSNIVQHTNP</sequence>
<dbReference type="Pfam" id="PF13426">
    <property type="entry name" value="PAS_9"/>
    <property type="match status" value="2"/>
</dbReference>
<feature type="domain" description="PAS" evidence="17">
    <location>
        <begin position="253"/>
        <end position="275"/>
    </location>
</feature>
<dbReference type="GO" id="GO:0043565">
    <property type="term" value="F:sequence-specific DNA binding"/>
    <property type="evidence" value="ECO:0007669"/>
    <property type="project" value="InterPro"/>
</dbReference>
<keyword evidence="1" id="KW-0600">Photoreceptor protein</keyword>
<evidence type="ECO:0000256" key="6">
    <source>
        <dbReference type="ARBA" id="ARBA00022737"/>
    </source>
</evidence>
<evidence type="ECO:0000256" key="2">
    <source>
        <dbReference type="ARBA" id="ARBA00022606"/>
    </source>
</evidence>
<keyword evidence="13" id="KW-0804">Transcription</keyword>
<evidence type="ECO:0000256" key="10">
    <source>
        <dbReference type="ARBA" id="ARBA00023015"/>
    </source>
</evidence>
<dbReference type="Gene3D" id="3.30.50.10">
    <property type="entry name" value="Erythroid Transcription Factor GATA-1, subunit A"/>
    <property type="match status" value="1"/>
</dbReference>
<evidence type="ECO:0000313" key="19">
    <source>
        <dbReference type="EMBL" id="PLN74881.1"/>
    </source>
</evidence>
<reference evidence="20" key="1">
    <citation type="submission" date="2017-12" db="EMBL/GenBank/DDBJ databases">
        <authorList>
            <consortium name="DOE Joint Genome Institute"/>
            <person name="Mondo S.J."/>
            <person name="Kjaerbolling I."/>
            <person name="Vesth T.C."/>
            <person name="Frisvad J.C."/>
            <person name="Nybo J.L."/>
            <person name="Theobald S."/>
            <person name="Kuo A."/>
            <person name="Bowyer P."/>
            <person name="Matsuda Y."/>
            <person name="Lyhne E.K."/>
            <person name="Kogle M.E."/>
            <person name="Clum A."/>
            <person name="Lipzen A."/>
            <person name="Salamov A."/>
            <person name="Ngan C.Y."/>
            <person name="Daum C."/>
            <person name="Chiniquy J."/>
            <person name="Barry K."/>
            <person name="LaButti K."/>
            <person name="Haridas S."/>
            <person name="Simmons B.A."/>
            <person name="Magnuson J.K."/>
            <person name="Mortensen U.H."/>
            <person name="Larsen T.O."/>
            <person name="Grigoriev I.V."/>
            <person name="Baker S.E."/>
            <person name="Andersen M.R."/>
            <person name="Nordberg H.P."/>
            <person name="Cantor M.N."/>
            <person name="Hua S.X."/>
        </authorList>
    </citation>
    <scope>NUCLEOTIDE SEQUENCE [LARGE SCALE GENOMIC DNA]</scope>
    <source>
        <strain evidence="20">IBT 19404</strain>
    </source>
</reference>
<keyword evidence="2" id="KW-0716">Sensory transduction</keyword>
<keyword evidence="10" id="KW-0805">Transcription regulation</keyword>
<feature type="compositionally biased region" description="Low complexity" evidence="16">
    <location>
        <begin position="154"/>
        <end position="173"/>
    </location>
</feature>
<evidence type="ECO:0000256" key="9">
    <source>
        <dbReference type="ARBA" id="ARBA00022991"/>
    </source>
</evidence>
<dbReference type="GO" id="GO:0009881">
    <property type="term" value="F:photoreceptor activity"/>
    <property type="evidence" value="ECO:0007669"/>
    <property type="project" value="UniProtKB-KW"/>
</dbReference>
<dbReference type="SMART" id="SM00401">
    <property type="entry name" value="ZnF_GATA"/>
    <property type="match status" value="1"/>
</dbReference>
<dbReference type="NCBIfam" id="TIGR00229">
    <property type="entry name" value="sensory_box"/>
    <property type="match status" value="1"/>
</dbReference>
<evidence type="ECO:0000256" key="13">
    <source>
        <dbReference type="ARBA" id="ARBA00023163"/>
    </source>
</evidence>
<dbReference type="Pfam" id="PF00320">
    <property type="entry name" value="GATA"/>
    <property type="match status" value="1"/>
</dbReference>
<dbReference type="InterPro" id="IPR000679">
    <property type="entry name" value="Znf_GATA"/>
</dbReference>
<dbReference type="AlphaFoldDB" id="A0A2J5HDU3"/>
<keyword evidence="14" id="KW-0675">Receptor</keyword>
<dbReference type="FunFam" id="3.30.450.20:FF:000064">
    <property type="entry name" value="Vivid PAS protein VVD"/>
    <property type="match status" value="1"/>
</dbReference>
<feature type="region of interest" description="Disordered" evidence="16">
    <location>
        <begin position="132"/>
        <end position="201"/>
    </location>
</feature>
<keyword evidence="6" id="KW-0677">Repeat</keyword>
<keyword evidence="20" id="KW-1185">Reference proteome</keyword>
<dbReference type="Proteomes" id="UP000235023">
    <property type="component" value="Unassembled WGS sequence"/>
</dbReference>
<keyword evidence="7 15" id="KW-0863">Zinc-finger</keyword>
<protein>
    <recommendedName>
        <fullName evidence="21">GATA transcription factor LreA</fullName>
    </recommendedName>
</protein>
<evidence type="ECO:0000256" key="16">
    <source>
        <dbReference type="SAM" id="MobiDB-lite"/>
    </source>
</evidence>
<dbReference type="PANTHER" id="PTHR47429:SF7">
    <property type="entry name" value="GATA-FACTOR"/>
    <property type="match status" value="1"/>
</dbReference>
<dbReference type="PANTHER" id="PTHR47429">
    <property type="entry name" value="PROTEIN TWIN LOV 1"/>
    <property type="match status" value="1"/>
</dbReference>
<keyword evidence="9" id="KW-0157">Chromophore</keyword>
<dbReference type="CDD" id="cd00130">
    <property type="entry name" value="PAS"/>
    <property type="match status" value="3"/>
</dbReference>
<evidence type="ECO:0000256" key="12">
    <source>
        <dbReference type="ARBA" id="ARBA00023159"/>
    </source>
</evidence>
<dbReference type="GO" id="GO:0005634">
    <property type="term" value="C:nucleus"/>
    <property type="evidence" value="ECO:0007669"/>
    <property type="project" value="TreeGrafter"/>
</dbReference>
<dbReference type="Pfam" id="PF08447">
    <property type="entry name" value="PAS_3"/>
    <property type="match status" value="1"/>
</dbReference>
<organism evidence="19 20">
    <name type="scientific">Aspergillus taichungensis</name>
    <dbReference type="NCBI Taxonomy" id="482145"/>
    <lineage>
        <taxon>Eukaryota</taxon>
        <taxon>Fungi</taxon>
        <taxon>Dikarya</taxon>
        <taxon>Ascomycota</taxon>
        <taxon>Pezizomycotina</taxon>
        <taxon>Eurotiomycetes</taxon>
        <taxon>Eurotiomycetidae</taxon>
        <taxon>Eurotiales</taxon>
        <taxon>Aspergillaceae</taxon>
        <taxon>Aspergillus</taxon>
        <taxon>Aspergillus subgen. Circumdati</taxon>
    </lineage>
</organism>
<feature type="region of interest" description="Disordered" evidence="16">
    <location>
        <begin position="15"/>
        <end position="34"/>
    </location>
</feature>
<dbReference type="EMBL" id="KZ559676">
    <property type="protein sequence ID" value="PLN74881.1"/>
    <property type="molecule type" value="Genomic_DNA"/>
</dbReference>
<evidence type="ECO:0000313" key="20">
    <source>
        <dbReference type="Proteomes" id="UP000235023"/>
    </source>
</evidence>
<dbReference type="GO" id="GO:0006355">
    <property type="term" value="P:regulation of DNA-templated transcription"/>
    <property type="evidence" value="ECO:0007669"/>
    <property type="project" value="InterPro"/>
</dbReference>
<dbReference type="CDD" id="cd00202">
    <property type="entry name" value="ZnF_GATA"/>
    <property type="match status" value="1"/>
</dbReference>
<evidence type="ECO:0000256" key="1">
    <source>
        <dbReference type="ARBA" id="ARBA00022543"/>
    </source>
</evidence>
<dbReference type="SUPFAM" id="SSF55785">
    <property type="entry name" value="PYP-like sensor domain (PAS domain)"/>
    <property type="match status" value="3"/>
</dbReference>
<feature type="domain" description="PAS" evidence="17">
    <location>
        <begin position="426"/>
        <end position="474"/>
    </location>
</feature>
<keyword evidence="8" id="KW-0862">Zinc</keyword>
<evidence type="ECO:0000256" key="11">
    <source>
        <dbReference type="ARBA" id="ARBA00023125"/>
    </source>
</evidence>
<evidence type="ECO:0000256" key="5">
    <source>
        <dbReference type="ARBA" id="ARBA00022723"/>
    </source>
</evidence>
<dbReference type="InterPro" id="IPR013655">
    <property type="entry name" value="PAS_fold_3"/>
</dbReference>
<name>A0A2J5HDU3_9EURO</name>
<dbReference type="PROSITE" id="PS50114">
    <property type="entry name" value="GATA_ZN_FINGER_2"/>
    <property type="match status" value="1"/>
</dbReference>
<keyword evidence="5" id="KW-0479">Metal-binding</keyword>
<evidence type="ECO:0000256" key="3">
    <source>
        <dbReference type="ARBA" id="ARBA00022630"/>
    </source>
</evidence>
<dbReference type="PROSITE" id="PS50112">
    <property type="entry name" value="PAS"/>
    <property type="match status" value="3"/>
</dbReference>
<dbReference type="InterPro" id="IPR035965">
    <property type="entry name" value="PAS-like_dom_sf"/>
</dbReference>
<keyword evidence="12" id="KW-0010">Activator</keyword>
<dbReference type="GO" id="GO:0008270">
    <property type="term" value="F:zinc ion binding"/>
    <property type="evidence" value="ECO:0007669"/>
    <property type="project" value="UniProtKB-KW"/>
</dbReference>
<proteinExistence type="predicted"/>
<dbReference type="InterPro" id="IPR013088">
    <property type="entry name" value="Znf_NHR/GATA"/>
</dbReference>
<keyword evidence="4" id="KW-0288">FMN</keyword>
<dbReference type="InterPro" id="IPR000014">
    <property type="entry name" value="PAS"/>
</dbReference>
<feature type="domain" description="PAS" evidence="17">
    <location>
        <begin position="555"/>
        <end position="593"/>
    </location>
</feature>
<keyword evidence="11" id="KW-0238">DNA-binding</keyword>
<evidence type="ECO:0000259" key="17">
    <source>
        <dbReference type="PROSITE" id="PS50112"/>
    </source>
</evidence>
<evidence type="ECO:0000256" key="4">
    <source>
        <dbReference type="ARBA" id="ARBA00022643"/>
    </source>
</evidence>
<dbReference type="SMART" id="SM00091">
    <property type="entry name" value="PAS"/>
    <property type="match status" value="3"/>
</dbReference>
<evidence type="ECO:0000256" key="8">
    <source>
        <dbReference type="ARBA" id="ARBA00022833"/>
    </source>
</evidence>